<keyword evidence="1" id="KW-0812">Transmembrane</keyword>
<organism evidence="3 4">
    <name type="scientific">Puccinia sorghi</name>
    <dbReference type="NCBI Taxonomy" id="27349"/>
    <lineage>
        <taxon>Eukaryota</taxon>
        <taxon>Fungi</taxon>
        <taxon>Dikarya</taxon>
        <taxon>Basidiomycota</taxon>
        <taxon>Pucciniomycotina</taxon>
        <taxon>Pucciniomycetes</taxon>
        <taxon>Pucciniales</taxon>
        <taxon>Pucciniaceae</taxon>
        <taxon>Puccinia</taxon>
    </lineage>
</organism>
<keyword evidence="1" id="KW-1133">Transmembrane helix</keyword>
<proteinExistence type="predicted"/>
<dbReference type="Proteomes" id="UP000037035">
    <property type="component" value="Unassembled WGS sequence"/>
</dbReference>
<evidence type="ECO:0000256" key="1">
    <source>
        <dbReference type="SAM" id="Phobius"/>
    </source>
</evidence>
<keyword evidence="4" id="KW-1185">Reference proteome</keyword>
<evidence type="ECO:0000313" key="4">
    <source>
        <dbReference type="Proteomes" id="UP000037035"/>
    </source>
</evidence>
<feature type="transmembrane region" description="Helical" evidence="1">
    <location>
        <begin position="105"/>
        <end position="129"/>
    </location>
</feature>
<gene>
    <name evidence="3" type="ORF">VP01_1098g3</name>
</gene>
<dbReference type="VEuPathDB" id="FungiDB:VP01_1098g3"/>
<evidence type="ECO:0000256" key="2">
    <source>
        <dbReference type="SAM" id="SignalP"/>
    </source>
</evidence>
<keyword evidence="2" id="KW-0732">Signal</keyword>
<protein>
    <submittedName>
        <fullName evidence="3">Uncharacterized protein</fullName>
    </submittedName>
</protein>
<evidence type="ECO:0000313" key="3">
    <source>
        <dbReference type="EMBL" id="KNZ63822.1"/>
    </source>
</evidence>
<name>A0A0L6VT70_9BASI</name>
<dbReference type="OrthoDB" id="2506994at2759"/>
<sequence>MARHRYRTLIAFLLSIYIFKVYATKTVFISQASPATTVFVSNGHIVTPFPPPNASPTPYLVNTGSNNTSNVVWLSPSGNPNIVVATVTAMSTAHRFVWDQGLPGWWITMGMMSLMICFSTFLGFGFVTFG</sequence>
<feature type="signal peptide" evidence="2">
    <location>
        <begin position="1"/>
        <end position="23"/>
    </location>
</feature>
<reference evidence="3 4" key="1">
    <citation type="submission" date="2015-08" db="EMBL/GenBank/DDBJ databases">
        <title>Next Generation Sequencing and Analysis of the Genome of Puccinia sorghi L Schw, the Causal Agent of Maize Common Rust.</title>
        <authorList>
            <person name="Rochi L."/>
            <person name="Burguener G."/>
            <person name="Darino M."/>
            <person name="Turjanski A."/>
            <person name="Kreff E."/>
            <person name="Dieguez M.J."/>
            <person name="Sacco F."/>
        </authorList>
    </citation>
    <scope>NUCLEOTIDE SEQUENCE [LARGE SCALE GENOMIC DNA]</scope>
    <source>
        <strain evidence="3 4">RO10H11247</strain>
    </source>
</reference>
<dbReference type="AlphaFoldDB" id="A0A0L6VT70"/>
<feature type="chain" id="PRO_5005568265" evidence="2">
    <location>
        <begin position="24"/>
        <end position="130"/>
    </location>
</feature>
<comment type="caution">
    <text evidence="3">The sequence shown here is derived from an EMBL/GenBank/DDBJ whole genome shotgun (WGS) entry which is preliminary data.</text>
</comment>
<keyword evidence="1" id="KW-0472">Membrane</keyword>
<accession>A0A0L6VT70</accession>
<dbReference type="EMBL" id="LAVV01001098">
    <property type="protein sequence ID" value="KNZ63822.1"/>
    <property type="molecule type" value="Genomic_DNA"/>
</dbReference>